<dbReference type="EMBL" id="MT141610">
    <property type="protein sequence ID" value="QJA68364.1"/>
    <property type="molecule type" value="Genomic_DNA"/>
</dbReference>
<evidence type="ECO:0000313" key="1">
    <source>
        <dbReference type="EMBL" id="QJA68364.1"/>
    </source>
</evidence>
<reference evidence="1" key="1">
    <citation type="submission" date="2020-03" db="EMBL/GenBank/DDBJ databases">
        <title>The deep terrestrial virosphere.</title>
        <authorList>
            <person name="Holmfeldt K."/>
            <person name="Nilsson E."/>
            <person name="Simone D."/>
            <person name="Lopez-Fernandez M."/>
            <person name="Wu X."/>
            <person name="de Brujin I."/>
            <person name="Lundin D."/>
            <person name="Andersson A."/>
            <person name="Bertilsson S."/>
            <person name="Dopson M."/>
        </authorList>
    </citation>
    <scope>NUCLEOTIDE SEQUENCE</scope>
    <source>
        <strain evidence="1">MM415A06991</strain>
    </source>
</reference>
<proteinExistence type="predicted"/>
<accession>A0A6M3JE85</accession>
<gene>
    <name evidence="1" type="ORF">MM415A06991_0008</name>
</gene>
<dbReference type="AlphaFoldDB" id="A0A6M3JE85"/>
<name>A0A6M3JE85_9ZZZZ</name>
<organism evidence="1">
    <name type="scientific">viral metagenome</name>
    <dbReference type="NCBI Taxonomy" id="1070528"/>
    <lineage>
        <taxon>unclassified sequences</taxon>
        <taxon>metagenomes</taxon>
        <taxon>organismal metagenomes</taxon>
    </lineage>
</organism>
<protein>
    <submittedName>
        <fullName evidence="1">Uncharacterized protein</fullName>
    </submittedName>
</protein>
<sequence length="51" mass="6458">MKIEPFNIFVDTEQHCLYPRWYCKFMFWRKHGSWIMKRIFMTLKDLKGVKE</sequence>